<protein>
    <recommendedName>
        <fullName evidence="3">HTH CENPB-type domain-containing protein</fullName>
    </recommendedName>
</protein>
<comment type="caution">
    <text evidence="4">The sequence shown here is derived from an EMBL/GenBank/DDBJ whole genome shotgun (WGS) entry which is preliminary data.</text>
</comment>
<keyword evidence="5" id="KW-1185">Reference proteome</keyword>
<feature type="transmembrane region" description="Helical" evidence="2">
    <location>
        <begin position="12"/>
        <end position="30"/>
    </location>
</feature>
<keyword evidence="1" id="KW-0238">DNA-binding</keyword>
<evidence type="ECO:0000313" key="4">
    <source>
        <dbReference type="EMBL" id="KAJ5569279.1"/>
    </source>
</evidence>
<sequence length="427" mass="49393">MKISNHYKNDLQLYSIILLSLIGLIIYYKIGDLRSLTIIGLLMRLIYIDYKNYLFYQQICPLDIEYFAVLKYIYSRFFYSYWSSASQCKKVLSKLNISLQISTPPNSQSSSRSNQFILKISKTIIQLYKQSPILKNPLHRRSNSPPSPIKSILDQIIKNTALSLYNTVLLAQENIDLRAANEKIYIFCEKSLNIKESLQLIAQLNLPAEAPAIGQLLGLYLDIVDIGRLATESIHGKILLALNNIKNSRIKSIHTAAKLYKIFYITLYIYSHSRVLCADIYPNSHKLIQFEEDLLAEWIISIDICGAASRSATVEEMANILFAVCGSYSLSTVGKNWLSIFINRCPELCIYFLRRYDYQRALNKDLKSIQQWFATIQNIIDENSIQPENIYNFDEIEFAMDFIANQKIIICTEYYSRRFLLQPENCE</sequence>
<keyword evidence="2" id="KW-0812">Transmembrane</keyword>
<dbReference type="Proteomes" id="UP001216150">
    <property type="component" value="Unassembled WGS sequence"/>
</dbReference>
<organism evidence="4 5">
    <name type="scientific">Penicillium hetheringtonii</name>
    <dbReference type="NCBI Taxonomy" id="911720"/>
    <lineage>
        <taxon>Eukaryota</taxon>
        <taxon>Fungi</taxon>
        <taxon>Dikarya</taxon>
        <taxon>Ascomycota</taxon>
        <taxon>Pezizomycotina</taxon>
        <taxon>Eurotiomycetes</taxon>
        <taxon>Eurotiomycetidae</taxon>
        <taxon>Eurotiales</taxon>
        <taxon>Aspergillaceae</taxon>
        <taxon>Penicillium</taxon>
    </lineage>
</organism>
<dbReference type="InterPro" id="IPR006600">
    <property type="entry name" value="HTH_CenpB_DNA-bd_dom"/>
</dbReference>
<evidence type="ECO:0000256" key="2">
    <source>
        <dbReference type="SAM" id="Phobius"/>
    </source>
</evidence>
<proteinExistence type="predicted"/>
<dbReference type="EMBL" id="JAQJAC010000010">
    <property type="protein sequence ID" value="KAJ5569279.1"/>
    <property type="molecule type" value="Genomic_DNA"/>
</dbReference>
<evidence type="ECO:0000256" key="1">
    <source>
        <dbReference type="ARBA" id="ARBA00023125"/>
    </source>
</evidence>
<keyword evidence="2" id="KW-1133">Transmembrane helix</keyword>
<dbReference type="GO" id="GO:0003677">
    <property type="term" value="F:DNA binding"/>
    <property type="evidence" value="ECO:0007669"/>
    <property type="project" value="UniProtKB-KW"/>
</dbReference>
<gene>
    <name evidence="4" type="ORF">N7450_011765</name>
</gene>
<dbReference type="PROSITE" id="PS51253">
    <property type="entry name" value="HTH_CENPB"/>
    <property type="match status" value="1"/>
</dbReference>
<dbReference type="AlphaFoldDB" id="A0AAD6DCP6"/>
<evidence type="ECO:0000313" key="5">
    <source>
        <dbReference type="Proteomes" id="UP001216150"/>
    </source>
</evidence>
<evidence type="ECO:0000259" key="3">
    <source>
        <dbReference type="PROSITE" id="PS51253"/>
    </source>
</evidence>
<name>A0AAD6DCP6_9EURO</name>
<feature type="domain" description="HTH CENPB-type" evidence="3">
    <location>
        <begin position="279"/>
        <end position="351"/>
    </location>
</feature>
<accession>A0AAD6DCP6</accession>
<keyword evidence="2" id="KW-0472">Membrane</keyword>
<reference evidence="4 5" key="1">
    <citation type="journal article" date="2023" name="IMA Fungus">
        <title>Comparative genomic study of the Penicillium genus elucidates a diverse pangenome and 15 lateral gene transfer events.</title>
        <authorList>
            <person name="Petersen C."/>
            <person name="Sorensen T."/>
            <person name="Nielsen M.R."/>
            <person name="Sondergaard T.E."/>
            <person name="Sorensen J.L."/>
            <person name="Fitzpatrick D.A."/>
            <person name="Frisvad J.C."/>
            <person name="Nielsen K.L."/>
        </authorList>
    </citation>
    <scope>NUCLEOTIDE SEQUENCE [LARGE SCALE GENOMIC DNA]</scope>
    <source>
        <strain evidence="4 5">IBT 29057</strain>
    </source>
</reference>